<keyword evidence="7" id="KW-0175">Coiled coil</keyword>
<keyword evidence="2 8" id="KW-0255">Endonuclease</keyword>
<evidence type="ECO:0000256" key="3">
    <source>
        <dbReference type="ARBA" id="ARBA00022763"/>
    </source>
</evidence>
<evidence type="ECO:0000256" key="1">
    <source>
        <dbReference type="ARBA" id="ARBA00022722"/>
    </source>
</evidence>
<dbReference type="RefSeq" id="WP_307502912.1">
    <property type="nucleotide sequence ID" value="NZ_BAAACE010000029.1"/>
</dbReference>
<evidence type="ECO:0000313" key="9">
    <source>
        <dbReference type="Proteomes" id="UP001232584"/>
    </source>
</evidence>
<dbReference type="PANTHER" id="PTHR31290">
    <property type="entry name" value="UV-DAMAGE ENDONUCLEASE"/>
    <property type="match status" value="1"/>
</dbReference>
<dbReference type="InterPro" id="IPR004601">
    <property type="entry name" value="UvdE"/>
</dbReference>
<keyword evidence="3" id="KW-0227">DNA damage</keyword>
<dbReference type="Pfam" id="PF03851">
    <property type="entry name" value="UvdE"/>
    <property type="match status" value="1"/>
</dbReference>
<reference evidence="8 9" key="1">
    <citation type="submission" date="2023-07" db="EMBL/GenBank/DDBJ databases">
        <title>Genomic Encyclopedia of Type Strains, Phase IV (KMG-IV): sequencing the most valuable type-strain genomes for metagenomic binning, comparative biology and taxonomic classification.</title>
        <authorList>
            <person name="Goeker M."/>
        </authorList>
    </citation>
    <scope>NUCLEOTIDE SEQUENCE [LARGE SCALE GENOMIC DNA]</scope>
    <source>
        <strain evidence="8 9">DSM 15049</strain>
    </source>
</reference>
<name>A0ABU0MXA8_9FIRM</name>
<evidence type="ECO:0000256" key="7">
    <source>
        <dbReference type="SAM" id="Coils"/>
    </source>
</evidence>
<evidence type="ECO:0000313" key="8">
    <source>
        <dbReference type="EMBL" id="MDQ0555541.1"/>
    </source>
</evidence>
<dbReference type="NCBIfam" id="TIGR00629">
    <property type="entry name" value="uvde"/>
    <property type="match status" value="1"/>
</dbReference>
<evidence type="ECO:0000256" key="2">
    <source>
        <dbReference type="ARBA" id="ARBA00022759"/>
    </source>
</evidence>
<evidence type="ECO:0000256" key="4">
    <source>
        <dbReference type="ARBA" id="ARBA00022769"/>
    </source>
</evidence>
<dbReference type="Proteomes" id="UP001232584">
    <property type="component" value="Unassembled WGS sequence"/>
</dbReference>
<keyword evidence="4" id="KW-0228">DNA excision</keyword>
<dbReference type="PANTHER" id="PTHR31290:SF5">
    <property type="entry name" value="UV-DAMAGE ENDONUCLEASE"/>
    <property type="match status" value="1"/>
</dbReference>
<dbReference type="EMBL" id="JAUSWG010000002">
    <property type="protein sequence ID" value="MDQ0555541.1"/>
    <property type="molecule type" value="Genomic_DNA"/>
</dbReference>
<sequence>MRIRLGYVAIALNLPKVTSSSTLTYSRYSKISTDAERLNKLKEVTRSNIYDLEKILNYNVENQIHFYRLTSNLIPLGTHPDVSFNYRKYFKKDFEYIGNLIKKSNMRVDSHPDQFNVINSIKDSVVENTIKSLKFQSQIFEDINYEEGKMIIHIGSSQGGKEESKKRFIDNLKYFPSKVLNKLILENDDKVFTAQDVLDICKETKLPMVLDVHHHICKNNEEEIKYMLKDIFDTWNEEVLPPKIHFSSPREFEKDRKHADFINSKEFLNFVYLAKQELNRDFDVMIEAKKKDLALKQLVDDIKNLDEKIKFIDETTIEI</sequence>
<evidence type="ECO:0000256" key="6">
    <source>
        <dbReference type="ARBA" id="ARBA00023204"/>
    </source>
</evidence>
<dbReference type="GO" id="GO:0004519">
    <property type="term" value="F:endonuclease activity"/>
    <property type="evidence" value="ECO:0007669"/>
    <property type="project" value="UniProtKB-KW"/>
</dbReference>
<dbReference type="InterPro" id="IPR036237">
    <property type="entry name" value="Xyl_isomerase-like_sf"/>
</dbReference>
<proteinExistence type="predicted"/>
<dbReference type="EC" id="3.-.-.-" evidence="8"/>
<feature type="coiled-coil region" evidence="7">
    <location>
        <begin position="288"/>
        <end position="315"/>
    </location>
</feature>
<organism evidence="8 9">
    <name type="scientific">Paraclostridium ghonii</name>
    <dbReference type="NCBI Taxonomy" id="29358"/>
    <lineage>
        <taxon>Bacteria</taxon>
        <taxon>Bacillati</taxon>
        <taxon>Bacillota</taxon>
        <taxon>Clostridia</taxon>
        <taxon>Peptostreptococcales</taxon>
        <taxon>Peptostreptococcaceae</taxon>
        <taxon>Paraclostridium</taxon>
    </lineage>
</organism>
<evidence type="ECO:0000256" key="5">
    <source>
        <dbReference type="ARBA" id="ARBA00022801"/>
    </source>
</evidence>
<keyword evidence="6" id="KW-0234">DNA repair</keyword>
<keyword evidence="9" id="KW-1185">Reference proteome</keyword>
<dbReference type="SUPFAM" id="SSF51658">
    <property type="entry name" value="Xylose isomerase-like"/>
    <property type="match status" value="1"/>
</dbReference>
<accession>A0ABU0MXA8</accession>
<gene>
    <name evidence="8" type="ORF">QOZ92_000654</name>
</gene>
<keyword evidence="5 8" id="KW-0378">Hydrolase</keyword>
<protein>
    <submittedName>
        <fullName evidence="8">UV DNA damage endonuclease</fullName>
        <ecNumber evidence="8">3.-.-.-</ecNumber>
    </submittedName>
</protein>
<dbReference type="Gene3D" id="3.20.20.150">
    <property type="entry name" value="Divalent-metal-dependent TIM barrel enzymes"/>
    <property type="match status" value="1"/>
</dbReference>
<comment type="caution">
    <text evidence="8">The sequence shown here is derived from an EMBL/GenBank/DDBJ whole genome shotgun (WGS) entry which is preliminary data.</text>
</comment>
<keyword evidence="1" id="KW-0540">Nuclease</keyword>
<dbReference type="GO" id="GO:0016787">
    <property type="term" value="F:hydrolase activity"/>
    <property type="evidence" value="ECO:0007669"/>
    <property type="project" value="UniProtKB-KW"/>
</dbReference>